<dbReference type="GO" id="GO:0004056">
    <property type="term" value="F:argininosuccinate lyase activity"/>
    <property type="evidence" value="ECO:0007669"/>
    <property type="project" value="UniProtKB-UniRule"/>
</dbReference>
<accession>A0A0A7IAC6</accession>
<dbReference type="InterPro" id="IPR008948">
    <property type="entry name" value="L-Aspartase-like"/>
</dbReference>
<keyword evidence="6" id="KW-0963">Cytoplasm</keyword>
<dbReference type="SUPFAM" id="SSF48557">
    <property type="entry name" value="L-aspartase-like"/>
    <property type="match status" value="1"/>
</dbReference>
<feature type="domain" description="Argininosuccinate lyase C-terminal" evidence="8">
    <location>
        <begin position="375"/>
        <end position="448"/>
    </location>
</feature>
<dbReference type="KEGG" id="bpsp:AH67_03970"/>
<dbReference type="Gene3D" id="1.10.275.10">
    <property type="entry name" value="Fumarase/aspartase (N-terminal domain)"/>
    <property type="match status" value="1"/>
</dbReference>
<dbReference type="FunFam" id="1.20.200.10:FF:000015">
    <property type="entry name" value="argininosuccinate lyase isoform X2"/>
    <property type="match status" value="1"/>
</dbReference>
<keyword evidence="10" id="KW-1185">Reference proteome</keyword>
<dbReference type="HAMAP" id="MF_00006">
    <property type="entry name" value="Arg_succ_lyase"/>
    <property type="match status" value="1"/>
</dbReference>
<comment type="pathway">
    <text evidence="1 6">Amino-acid biosynthesis; L-arginine biosynthesis; L-arginine from L-ornithine and carbamoyl phosphate: step 3/3.</text>
</comment>
<dbReference type="UniPathway" id="UPA00068">
    <property type="reaction ID" value="UER00114"/>
</dbReference>
<evidence type="ECO:0000256" key="1">
    <source>
        <dbReference type="ARBA" id="ARBA00004941"/>
    </source>
</evidence>
<dbReference type="Pfam" id="PF00206">
    <property type="entry name" value="Lyase_1"/>
    <property type="match status" value="1"/>
</dbReference>
<dbReference type="RefSeq" id="WP_039171717.1">
    <property type="nucleotide sequence ID" value="NZ_CP007457.1"/>
</dbReference>
<dbReference type="Pfam" id="PF14698">
    <property type="entry name" value="ASL_C2"/>
    <property type="match status" value="1"/>
</dbReference>
<comment type="subcellular location">
    <subcellularLocation>
        <location evidence="6">Cytoplasm</location>
    </subcellularLocation>
</comment>
<keyword evidence="5 6" id="KW-0456">Lyase</keyword>
<dbReference type="InterPro" id="IPR029419">
    <property type="entry name" value="Arg_succ_lyase_C"/>
</dbReference>
<dbReference type="OrthoDB" id="9769623at2"/>
<dbReference type="GO" id="GO:0042450">
    <property type="term" value="P:L-arginine biosynthetic process via ornithine"/>
    <property type="evidence" value="ECO:0007669"/>
    <property type="project" value="UniProtKB-UniRule"/>
</dbReference>
<evidence type="ECO:0000256" key="6">
    <source>
        <dbReference type="HAMAP-Rule" id="MF_00006"/>
    </source>
</evidence>
<dbReference type="HOGENOM" id="CLU_027272_2_2_11"/>
<dbReference type="InterPro" id="IPR024083">
    <property type="entry name" value="Fumarase/histidase_N"/>
</dbReference>
<dbReference type="Gene3D" id="1.10.40.30">
    <property type="entry name" value="Fumarase/aspartase (C-terminal domain)"/>
    <property type="match status" value="1"/>
</dbReference>
<dbReference type="PANTHER" id="PTHR43814">
    <property type="entry name" value="ARGININOSUCCINATE LYASE"/>
    <property type="match status" value="1"/>
</dbReference>
<dbReference type="InterPro" id="IPR009049">
    <property type="entry name" value="Argininosuccinate_lyase"/>
</dbReference>
<dbReference type="GO" id="GO:0005829">
    <property type="term" value="C:cytosol"/>
    <property type="evidence" value="ECO:0007669"/>
    <property type="project" value="TreeGrafter"/>
</dbReference>
<dbReference type="PRINTS" id="PR00145">
    <property type="entry name" value="ARGSUCLYASE"/>
</dbReference>
<dbReference type="PROSITE" id="PS00163">
    <property type="entry name" value="FUMARATE_LYASES"/>
    <property type="match status" value="1"/>
</dbReference>
<keyword evidence="4 6" id="KW-0028">Amino-acid biosynthesis</keyword>
<dbReference type="AlphaFoldDB" id="A0A0A7IAC6"/>
<dbReference type="Gene3D" id="1.20.200.10">
    <property type="entry name" value="Fumarase/aspartase (Central domain)"/>
    <property type="match status" value="1"/>
</dbReference>
<organism evidence="9 10">
    <name type="scientific">Bifidobacterium pseudolongum PV8-2</name>
    <dbReference type="NCBI Taxonomy" id="1447715"/>
    <lineage>
        <taxon>Bacteria</taxon>
        <taxon>Bacillati</taxon>
        <taxon>Actinomycetota</taxon>
        <taxon>Actinomycetes</taxon>
        <taxon>Bifidobacteriales</taxon>
        <taxon>Bifidobacteriaceae</taxon>
        <taxon>Bifidobacterium</taxon>
    </lineage>
</organism>
<dbReference type="InterPro" id="IPR020557">
    <property type="entry name" value="Fumarate_lyase_CS"/>
</dbReference>
<keyword evidence="3 6" id="KW-0055">Arginine biosynthesis</keyword>
<comment type="similarity">
    <text evidence="6">Belongs to the lyase 1 family. Argininosuccinate lyase subfamily.</text>
</comment>
<evidence type="ECO:0000313" key="9">
    <source>
        <dbReference type="EMBL" id="AIZ16190.1"/>
    </source>
</evidence>
<reference evidence="9 10" key="1">
    <citation type="journal article" date="2015" name="Genome Announc.">
        <title>Bifidobacterium pseudolongum Strain PV8-2, Isolated from a Stool Sample of an Anemic Kenyan Infant.</title>
        <authorList>
            <person name="Vazquez-Gutierrez P."/>
            <person name="Lacroix C."/>
            <person name="Chassard C."/>
            <person name="Klumpp J."/>
            <person name="Stevens M.J."/>
            <person name="Jans C."/>
        </authorList>
    </citation>
    <scope>NUCLEOTIDE SEQUENCE [LARGE SCALE GENOMIC DNA]</scope>
    <source>
        <strain evidence="9 10">PV8-2</strain>
    </source>
</reference>
<dbReference type="FunFam" id="1.10.40.30:FF:000001">
    <property type="entry name" value="Argininosuccinate lyase"/>
    <property type="match status" value="1"/>
</dbReference>
<dbReference type="CDD" id="cd01359">
    <property type="entry name" value="Argininosuccinate_lyase"/>
    <property type="match status" value="1"/>
</dbReference>
<evidence type="ECO:0000259" key="8">
    <source>
        <dbReference type="Pfam" id="PF14698"/>
    </source>
</evidence>
<dbReference type="EMBL" id="CP007457">
    <property type="protein sequence ID" value="AIZ16190.1"/>
    <property type="molecule type" value="Genomic_DNA"/>
</dbReference>
<dbReference type="STRING" id="1447715.AH67_03970"/>
<name>A0A0A7IAC6_9BIFI</name>
<evidence type="ECO:0000256" key="5">
    <source>
        <dbReference type="ARBA" id="ARBA00023239"/>
    </source>
</evidence>
<dbReference type="EC" id="4.3.2.1" evidence="2 6"/>
<evidence type="ECO:0000256" key="2">
    <source>
        <dbReference type="ARBA" id="ARBA00012338"/>
    </source>
</evidence>
<dbReference type="Proteomes" id="UP000030636">
    <property type="component" value="Chromosome"/>
</dbReference>
<feature type="domain" description="Fumarate lyase N-terminal" evidence="7">
    <location>
        <begin position="26"/>
        <end position="312"/>
    </location>
</feature>
<comment type="catalytic activity">
    <reaction evidence="6">
        <text>2-(N(omega)-L-arginino)succinate = fumarate + L-arginine</text>
        <dbReference type="Rhea" id="RHEA:24020"/>
        <dbReference type="ChEBI" id="CHEBI:29806"/>
        <dbReference type="ChEBI" id="CHEBI:32682"/>
        <dbReference type="ChEBI" id="CHEBI:57472"/>
        <dbReference type="EC" id="4.3.2.1"/>
    </reaction>
</comment>
<evidence type="ECO:0000313" key="10">
    <source>
        <dbReference type="Proteomes" id="UP000030636"/>
    </source>
</evidence>
<evidence type="ECO:0000256" key="3">
    <source>
        <dbReference type="ARBA" id="ARBA00022571"/>
    </source>
</evidence>
<evidence type="ECO:0000259" key="7">
    <source>
        <dbReference type="Pfam" id="PF00206"/>
    </source>
</evidence>
<dbReference type="PANTHER" id="PTHR43814:SF1">
    <property type="entry name" value="ARGININOSUCCINATE LYASE"/>
    <property type="match status" value="1"/>
</dbReference>
<dbReference type="PRINTS" id="PR00149">
    <property type="entry name" value="FUMRATELYASE"/>
</dbReference>
<dbReference type="InterPro" id="IPR022761">
    <property type="entry name" value="Fumarate_lyase_N"/>
</dbReference>
<protein>
    <recommendedName>
        <fullName evidence="2 6">Argininosuccinate lyase</fullName>
        <shortName evidence="6">ASAL</shortName>
        <ecNumber evidence="2 6">4.3.2.1</ecNumber>
    </recommendedName>
    <alternativeName>
        <fullName evidence="6">Arginosuccinase</fullName>
    </alternativeName>
</protein>
<sequence length="503" mass="54688">MTEGTTHEGEHLALWGGRFSSGPSPELASLSKSTQFDWRLADDDIAGSRAHARALARAGLLTSDELQRMEVALNELQYRVDTGAFAPVEDDEDEATALERGLLEIAGDELGGKLRAGRSRNDQIAALIRMWLRRQSRVIANQLLDLCMALIDQSLKAGRTVMPGRTHMQHAQPVLLAHQLMAHVWPLLRDVDRLRDWDRRIDASPYGSGALAGNTLGLEPVAVARELGFTTVTENSIDGTASRDLVAEFSFVAAMAGVDISRLSEEIIIWNTQEFAFVRLDDAYSTGSSIMPQKKNPDIAELARGKAGRLIGDLTGLLATLKGLPTAYARDLQEDKESVFDQVDTLEVLLPAFTGMVATMAFDAARLEAEAPTGFALATDIAEWLVKQGVPFRHAHELSGACVKIAEGRGEELWDLTDDDFIEVFREFLPAEQAVGVREVLSTEGSVAARAGKGGTAPTRVREQIVSAKSAVEQLRTYFHASSDGTAYVSPEAIVKLHDADQA</sequence>
<evidence type="ECO:0000256" key="4">
    <source>
        <dbReference type="ARBA" id="ARBA00022605"/>
    </source>
</evidence>
<dbReference type="NCBIfam" id="TIGR00838">
    <property type="entry name" value="argH"/>
    <property type="match status" value="1"/>
</dbReference>
<gene>
    <name evidence="6" type="primary">argH</name>
    <name evidence="9" type="ORF">AH67_03970</name>
</gene>
<proteinExistence type="inferred from homology"/>
<dbReference type="InterPro" id="IPR000362">
    <property type="entry name" value="Fumarate_lyase_fam"/>
</dbReference>